<dbReference type="EMBL" id="MN586039">
    <property type="protein sequence ID" value="QGJ94825.1"/>
    <property type="molecule type" value="Genomic_DNA"/>
</dbReference>
<dbReference type="KEGG" id="vg:64869014"/>
<protein>
    <submittedName>
        <fullName evidence="1">Uncharacterized protein</fullName>
    </submittedName>
</protein>
<proteinExistence type="predicted"/>
<reference evidence="1 2" key="1">
    <citation type="submission" date="2019-10" db="EMBL/GenBank/DDBJ databases">
        <authorList>
            <person name="Riley H.L."/>
            <person name="Garlena R.A."/>
            <person name="Russell D.A."/>
            <person name="Pope W.H."/>
            <person name="Jacobs-Sera D."/>
            <person name="Hatfull G.F."/>
        </authorList>
    </citation>
    <scope>NUCLEOTIDE SEQUENCE [LARGE SCALE GENOMIC DNA]</scope>
</reference>
<organism evidence="1 2">
    <name type="scientific">Mycobacterium phage Blinn1</name>
    <dbReference type="NCBI Taxonomy" id="2656562"/>
    <lineage>
        <taxon>Viruses</taxon>
        <taxon>Duplodnaviria</taxon>
        <taxon>Heunggongvirae</taxon>
        <taxon>Uroviricota</taxon>
        <taxon>Caudoviricetes</taxon>
        <taxon>Gladiatorvirus</taxon>
        <taxon>Gladiatorvirus blinn1</taxon>
    </lineage>
</organism>
<dbReference type="Proteomes" id="UP000422251">
    <property type="component" value="Segment"/>
</dbReference>
<name>A0A649VS51_9CAUD</name>
<gene>
    <name evidence="1" type="primary">65</name>
    <name evidence="1" type="ORF">SEA_BLINN1_65</name>
</gene>
<evidence type="ECO:0000313" key="1">
    <source>
        <dbReference type="EMBL" id="QGJ94825.1"/>
    </source>
</evidence>
<sequence>MDKHYRINFIVRAEDMDQEELFELITDSLLAHGVSIHEGSAYEVTHFG</sequence>
<dbReference type="RefSeq" id="YP_010061101.1">
    <property type="nucleotide sequence ID" value="NC_054779.1"/>
</dbReference>
<keyword evidence="2" id="KW-1185">Reference proteome</keyword>
<evidence type="ECO:0000313" key="2">
    <source>
        <dbReference type="Proteomes" id="UP000422251"/>
    </source>
</evidence>
<dbReference type="GeneID" id="64869014"/>
<accession>A0A649VS51</accession>